<keyword evidence="1 4" id="KW-0479">Metal-binding</keyword>
<feature type="domain" description="Enoyl reductase (ER)" evidence="5">
    <location>
        <begin position="8"/>
        <end position="338"/>
    </location>
</feature>
<dbReference type="InterPro" id="IPR011032">
    <property type="entry name" value="GroES-like_sf"/>
</dbReference>
<dbReference type="InterPro" id="IPR013149">
    <property type="entry name" value="ADH-like_C"/>
</dbReference>
<name>A0A7W6DLU2_9SPHN</name>
<evidence type="ECO:0000256" key="4">
    <source>
        <dbReference type="RuleBase" id="RU361277"/>
    </source>
</evidence>
<comment type="similarity">
    <text evidence="4">Belongs to the zinc-containing alcohol dehydrogenase family.</text>
</comment>
<evidence type="ECO:0000256" key="1">
    <source>
        <dbReference type="ARBA" id="ARBA00022723"/>
    </source>
</evidence>
<keyword evidence="7" id="KW-1185">Reference proteome</keyword>
<dbReference type="SUPFAM" id="SSF50129">
    <property type="entry name" value="GroES-like"/>
    <property type="match status" value="1"/>
</dbReference>
<dbReference type="SUPFAM" id="SSF51735">
    <property type="entry name" value="NAD(P)-binding Rossmann-fold domains"/>
    <property type="match status" value="1"/>
</dbReference>
<dbReference type="PROSITE" id="PS00059">
    <property type="entry name" value="ADH_ZINC"/>
    <property type="match status" value="1"/>
</dbReference>
<reference evidence="6 7" key="1">
    <citation type="submission" date="2020-08" db="EMBL/GenBank/DDBJ databases">
        <title>Genomic Encyclopedia of Type Strains, Phase IV (KMG-IV): sequencing the most valuable type-strain genomes for metagenomic binning, comparative biology and taxonomic classification.</title>
        <authorList>
            <person name="Goeker M."/>
        </authorList>
    </citation>
    <scope>NUCLEOTIDE SEQUENCE [LARGE SCALE GENOMIC DNA]</scope>
    <source>
        <strain evidence="6 7">DSM 29348</strain>
    </source>
</reference>
<comment type="caution">
    <text evidence="6">The sequence shown here is derived from an EMBL/GenBank/DDBJ whole genome shotgun (WGS) entry which is preliminary data.</text>
</comment>
<organism evidence="6 7">
    <name type="scientific">Sphingobium fontiphilum</name>
    <dbReference type="NCBI Taxonomy" id="944425"/>
    <lineage>
        <taxon>Bacteria</taxon>
        <taxon>Pseudomonadati</taxon>
        <taxon>Pseudomonadota</taxon>
        <taxon>Alphaproteobacteria</taxon>
        <taxon>Sphingomonadales</taxon>
        <taxon>Sphingomonadaceae</taxon>
        <taxon>Sphingobium</taxon>
    </lineage>
</organism>
<dbReference type="GO" id="GO:0008270">
    <property type="term" value="F:zinc ion binding"/>
    <property type="evidence" value="ECO:0007669"/>
    <property type="project" value="InterPro"/>
</dbReference>
<dbReference type="InterPro" id="IPR002328">
    <property type="entry name" value="ADH_Zn_CS"/>
</dbReference>
<evidence type="ECO:0000256" key="2">
    <source>
        <dbReference type="ARBA" id="ARBA00022833"/>
    </source>
</evidence>
<accession>A0A7W6DLU2</accession>
<evidence type="ECO:0000259" key="5">
    <source>
        <dbReference type="SMART" id="SM00829"/>
    </source>
</evidence>
<dbReference type="AlphaFoldDB" id="A0A7W6DLU2"/>
<gene>
    <name evidence="6" type="ORF">GGR44_001891</name>
</gene>
<dbReference type="Gene3D" id="3.90.180.10">
    <property type="entry name" value="Medium-chain alcohol dehydrogenases, catalytic domain"/>
    <property type="match status" value="1"/>
</dbReference>
<evidence type="ECO:0000256" key="3">
    <source>
        <dbReference type="ARBA" id="ARBA00023002"/>
    </source>
</evidence>
<dbReference type="InterPro" id="IPR036291">
    <property type="entry name" value="NAD(P)-bd_dom_sf"/>
</dbReference>
<dbReference type="Pfam" id="PF00107">
    <property type="entry name" value="ADH_zinc_N"/>
    <property type="match status" value="1"/>
</dbReference>
<dbReference type="GO" id="GO:0000721">
    <property type="term" value="F:(R,R)-butanediol dehydrogenase activity"/>
    <property type="evidence" value="ECO:0007669"/>
    <property type="project" value="UniProtKB-EC"/>
</dbReference>
<dbReference type="EC" id="1.1.1.4" evidence="6"/>
<comment type="cofactor">
    <cofactor evidence="4">
        <name>Zn(2+)</name>
        <dbReference type="ChEBI" id="CHEBI:29105"/>
    </cofactor>
</comment>
<dbReference type="Gene3D" id="3.40.50.720">
    <property type="entry name" value="NAD(P)-binding Rossmann-like Domain"/>
    <property type="match status" value="1"/>
</dbReference>
<keyword evidence="3 6" id="KW-0560">Oxidoreductase</keyword>
<protein>
    <submittedName>
        <fullName evidence="6">(R,R)-butanediol dehydrogenase/meso-butanediol dehydrogenase/diacetyl reductase</fullName>
        <ecNumber evidence="6">1.1.1.-</ecNumber>
        <ecNumber evidence="6">1.1.1.303</ecNumber>
        <ecNumber evidence="6">1.1.1.4</ecNumber>
    </submittedName>
</protein>
<dbReference type="SMART" id="SM00829">
    <property type="entry name" value="PKS_ER"/>
    <property type="match status" value="1"/>
</dbReference>
<dbReference type="EC" id="1.1.1.-" evidence="6"/>
<sequence>MRAAVFKTETRKLAMETVADPTPGPGQAVIKVHRCGICGSDLHMAEGHAYSFADGEIPGHEVAGEVVALGAQAQGVAIGDRVAVLPFVTCGECTGCKTGDAMACPQFRMFGSFGTGGGYAEYLVTNPAWCVRLPGSLSFDDGALVEPLAVSLRAARASGISTGDRVLVIGAGAIGLAAAYWARLSGAQSVAMAATSRRREAMARAIGVDDFIVPEEGRTLAEQTAAALGSAADIVFECAGVPGSLDLAVSAVKRRGMIAAPGFCWTPDAFSAMPAMIKEITLRYTNMYDTREFEIAAGALDKGHVEPRAMISDVVALEQAPAAFEELRGRNAKCKVLIRPH</sequence>
<dbReference type="Pfam" id="PF08240">
    <property type="entry name" value="ADH_N"/>
    <property type="match status" value="1"/>
</dbReference>
<dbReference type="InterPro" id="IPR020843">
    <property type="entry name" value="ER"/>
</dbReference>
<dbReference type="InterPro" id="IPR050129">
    <property type="entry name" value="Zn_alcohol_dh"/>
</dbReference>
<dbReference type="GO" id="GO:0052587">
    <property type="term" value="F:diacetyl reductase ((R)-acetoin forming) (NAD+) activity"/>
    <property type="evidence" value="ECO:0007669"/>
    <property type="project" value="UniProtKB-EC"/>
</dbReference>
<dbReference type="PANTHER" id="PTHR43401">
    <property type="entry name" value="L-THREONINE 3-DEHYDROGENASE"/>
    <property type="match status" value="1"/>
</dbReference>
<dbReference type="Proteomes" id="UP000552757">
    <property type="component" value="Unassembled WGS sequence"/>
</dbReference>
<dbReference type="RefSeq" id="WP_183955317.1">
    <property type="nucleotide sequence ID" value="NZ_JACIEB010000004.1"/>
</dbReference>
<keyword evidence="2 4" id="KW-0862">Zinc</keyword>
<dbReference type="EMBL" id="JACIEB010000004">
    <property type="protein sequence ID" value="MBB3982228.1"/>
    <property type="molecule type" value="Genomic_DNA"/>
</dbReference>
<dbReference type="EC" id="1.1.1.303" evidence="6"/>
<dbReference type="InterPro" id="IPR013154">
    <property type="entry name" value="ADH-like_N"/>
</dbReference>
<proteinExistence type="inferred from homology"/>
<dbReference type="PANTHER" id="PTHR43401:SF5">
    <property type="entry name" value="ALCOHOL DEHYDROGENASE-RELATED"/>
    <property type="match status" value="1"/>
</dbReference>
<evidence type="ECO:0000313" key="6">
    <source>
        <dbReference type="EMBL" id="MBB3982228.1"/>
    </source>
</evidence>
<evidence type="ECO:0000313" key="7">
    <source>
        <dbReference type="Proteomes" id="UP000552757"/>
    </source>
</evidence>